<accession>A0A7S4AXK0</accession>
<dbReference type="EMBL" id="HBIX01034186">
    <property type="protein sequence ID" value="CAE0729542.1"/>
    <property type="molecule type" value="Transcribed_RNA"/>
</dbReference>
<evidence type="ECO:0000313" key="2">
    <source>
        <dbReference type="EMBL" id="CAE0729542.1"/>
    </source>
</evidence>
<dbReference type="InterPro" id="IPR004331">
    <property type="entry name" value="SPX_dom"/>
</dbReference>
<dbReference type="PROSITE" id="PS51382">
    <property type="entry name" value="SPX"/>
    <property type="match status" value="1"/>
</dbReference>
<dbReference type="PANTHER" id="PTHR45978">
    <property type="entry name" value="SPX DOMAIN-CONTAINING PROTEIN 3"/>
    <property type="match status" value="1"/>
</dbReference>
<dbReference type="GO" id="GO:0016036">
    <property type="term" value="P:cellular response to phosphate starvation"/>
    <property type="evidence" value="ECO:0007669"/>
    <property type="project" value="InterPro"/>
</dbReference>
<protein>
    <recommendedName>
        <fullName evidence="1">SPX domain-containing protein</fullName>
    </recommendedName>
</protein>
<dbReference type="Pfam" id="PF03105">
    <property type="entry name" value="SPX"/>
    <property type="match status" value="1"/>
</dbReference>
<dbReference type="InterPro" id="IPR031142">
    <property type="entry name" value="SPX_prot"/>
</dbReference>
<organism evidence="2">
    <name type="scientific">Pseudo-nitzschia australis</name>
    <dbReference type="NCBI Taxonomy" id="44445"/>
    <lineage>
        <taxon>Eukaryota</taxon>
        <taxon>Sar</taxon>
        <taxon>Stramenopiles</taxon>
        <taxon>Ochrophyta</taxon>
        <taxon>Bacillariophyta</taxon>
        <taxon>Bacillariophyceae</taxon>
        <taxon>Bacillariophycidae</taxon>
        <taxon>Bacillariales</taxon>
        <taxon>Bacillariaceae</taxon>
        <taxon>Pseudo-nitzschia</taxon>
    </lineage>
</organism>
<evidence type="ECO:0000259" key="1">
    <source>
        <dbReference type="PROSITE" id="PS51382"/>
    </source>
</evidence>
<feature type="domain" description="SPX" evidence="1">
    <location>
        <begin position="1"/>
        <end position="77"/>
    </location>
</feature>
<name>A0A7S4AXK0_9STRA</name>
<sequence length="243" mass="27727">MKIRYDRVHDGSRIFNNSETTMTVQDRWTLLGRSVFKLHNNLLLLETFAIMNYCAFSKILKKHDKKTGYRTKMAFMRNVVSKSSIATYPDVLDMIQRCEGLYDQAAKNIGCKEKPNLREDEQLFISTVRKLHTQDLATADDVVLDKRSYTRMLPTEIPPIRTEITGTGTGGGIETLLDDLLKAKEKVGGTVCEGSIVSEASLVEDINGSKNDGLSTSDTENRYRKHRFYPPDFCRRLKKQRCC</sequence>
<reference evidence="2" key="1">
    <citation type="submission" date="2021-01" db="EMBL/GenBank/DDBJ databases">
        <authorList>
            <person name="Corre E."/>
            <person name="Pelletier E."/>
            <person name="Niang G."/>
            <person name="Scheremetjew M."/>
            <person name="Finn R."/>
            <person name="Kale V."/>
            <person name="Holt S."/>
            <person name="Cochrane G."/>
            <person name="Meng A."/>
            <person name="Brown T."/>
            <person name="Cohen L."/>
        </authorList>
    </citation>
    <scope>NUCLEOTIDE SEQUENCE</scope>
    <source>
        <strain evidence="2">10249 10 AB</strain>
    </source>
</reference>
<dbReference type="AlphaFoldDB" id="A0A7S4AXK0"/>
<gene>
    <name evidence="2" type="ORF">PAUS00366_LOCUS22327</name>
</gene>
<proteinExistence type="predicted"/>
<dbReference type="PANTHER" id="PTHR45978:SF7">
    <property type="entry name" value="SPX DOMAIN-CONTAINING PROTEIN 4"/>
    <property type="match status" value="1"/>
</dbReference>